<accession>A0A6J4QXS8</accession>
<gene>
    <name evidence="2" type="ORF">AVDCRST_MAG78-3759</name>
</gene>
<dbReference type="EMBL" id="CADCVB010000245">
    <property type="protein sequence ID" value="CAA9453954.1"/>
    <property type="molecule type" value="Genomic_DNA"/>
</dbReference>
<dbReference type="PROSITE" id="PS50902">
    <property type="entry name" value="FLAVODOXIN_LIKE"/>
    <property type="match status" value="1"/>
</dbReference>
<dbReference type="InterPro" id="IPR029039">
    <property type="entry name" value="Flavoprotein-like_sf"/>
</dbReference>
<feature type="domain" description="Flavodoxin-like" evidence="1">
    <location>
        <begin position="1"/>
        <end position="145"/>
    </location>
</feature>
<evidence type="ECO:0000313" key="2">
    <source>
        <dbReference type="EMBL" id="CAA9453954.1"/>
    </source>
</evidence>
<dbReference type="InterPro" id="IPR005025">
    <property type="entry name" value="FMN_Rdtase-like_dom"/>
</dbReference>
<dbReference type="Pfam" id="PF03358">
    <property type="entry name" value="FMN_red"/>
    <property type="match status" value="1"/>
</dbReference>
<organism evidence="2">
    <name type="scientific">uncultured Rubrobacteraceae bacterium</name>
    <dbReference type="NCBI Taxonomy" id="349277"/>
    <lineage>
        <taxon>Bacteria</taxon>
        <taxon>Bacillati</taxon>
        <taxon>Actinomycetota</taxon>
        <taxon>Rubrobacteria</taxon>
        <taxon>Rubrobacterales</taxon>
        <taxon>Rubrobacteraceae</taxon>
        <taxon>environmental samples</taxon>
    </lineage>
</organism>
<dbReference type="GO" id="GO:0010181">
    <property type="term" value="F:FMN binding"/>
    <property type="evidence" value="ECO:0007669"/>
    <property type="project" value="InterPro"/>
</dbReference>
<reference evidence="2" key="1">
    <citation type="submission" date="2020-02" db="EMBL/GenBank/DDBJ databases">
        <authorList>
            <person name="Meier V. D."/>
        </authorList>
    </citation>
    <scope>NUCLEOTIDE SEQUENCE</scope>
    <source>
        <strain evidence="2">AVDCRST_MAG78</strain>
    </source>
</reference>
<proteinExistence type="predicted"/>
<dbReference type="InterPro" id="IPR008254">
    <property type="entry name" value="Flavodoxin/NO_synth"/>
</dbReference>
<dbReference type="AlphaFoldDB" id="A0A6J4QXS8"/>
<evidence type="ECO:0000259" key="1">
    <source>
        <dbReference type="PROSITE" id="PS50902"/>
    </source>
</evidence>
<name>A0A6J4QXS8_9ACTN</name>
<dbReference type="SUPFAM" id="SSF52218">
    <property type="entry name" value="Flavoproteins"/>
    <property type="match status" value="1"/>
</dbReference>
<dbReference type="Gene3D" id="3.40.50.360">
    <property type="match status" value="1"/>
</dbReference>
<protein>
    <recommendedName>
        <fullName evidence="1">Flavodoxin-like domain-containing protein</fullName>
    </recommendedName>
</protein>
<sequence length="158" mass="16831">MLAEAIARGAGAVEGTLVTLVCVAERASHWEALDAAQAIVFGCSTYMGSGPAALKAFMEETIQPQFLEQRWKDKLAAGFAAQHGMLWITLGQLLGWQTSVGSADDPNRLASFLGLMAQSNSDQGLDLAPPTSDRLTAELFGRRISEAAHHSLGGDEMR</sequence>